<keyword evidence="4 7" id="KW-0521">NADP</keyword>
<comment type="caution">
    <text evidence="7">Lacks conserved residue(s) required for the propagation of feature annotation.</text>
</comment>
<dbReference type="InterPro" id="IPR022674">
    <property type="entry name" value="G6P_DH_NAD-bd"/>
</dbReference>
<dbReference type="SUPFAM" id="SSF51735">
    <property type="entry name" value="NAD(P)-binding Rossmann-fold domains"/>
    <property type="match status" value="1"/>
</dbReference>
<evidence type="ECO:0000256" key="1">
    <source>
        <dbReference type="ARBA" id="ARBA00004937"/>
    </source>
</evidence>
<dbReference type="PRINTS" id="PR00079">
    <property type="entry name" value="G6PDHDRGNASE"/>
</dbReference>
<dbReference type="PANTHER" id="PTHR23429">
    <property type="entry name" value="GLUCOSE-6-PHOSPHATE 1-DEHYDROGENASE G6PD"/>
    <property type="match status" value="1"/>
</dbReference>
<dbReference type="Proteomes" id="UP000214720">
    <property type="component" value="Unassembled WGS sequence"/>
</dbReference>
<comment type="caution">
    <text evidence="11">The sequence shown here is derived from an EMBL/GenBank/DDBJ whole genome shotgun (WGS) entry which is preliminary data.</text>
</comment>
<evidence type="ECO:0000259" key="9">
    <source>
        <dbReference type="Pfam" id="PF00479"/>
    </source>
</evidence>
<evidence type="ECO:0000259" key="10">
    <source>
        <dbReference type="Pfam" id="PF02781"/>
    </source>
</evidence>
<feature type="binding site" evidence="7">
    <location>
        <position position="225"/>
    </location>
    <ligand>
        <name>substrate</name>
    </ligand>
</feature>
<feature type="binding site" evidence="7">
    <location>
        <position position="206"/>
    </location>
    <ligand>
        <name>substrate</name>
    </ligand>
</feature>
<dbReference type="EC" id="1.1.1.49" evidence="7"/>
<dbReference type="PIRSF" id="PIRSF000110">
    <property type="entry name" value="G6PD"/>
    <property type="match status" value="1"/>
</dbReference>
<feature type="region of interest" description="Disordered" evidence="8">
    <location>
        <begin position="443"/>
        <end position="466"/>
    </location>
</feature>
<dbReference type="Pfam" id="PF00479">
    <property type="entry name" value="G6PD_N"/>
    <property type="match status" value="1"/>
</dbReference>
<dbReference type="NCBIfam" id="TIGR00871">
    <property type="entry name" value="zwf"/>
    <property type="match status" value="1"/>
</dbReference>
<gene>
    <name evidence="7" type="primary">zwf</name>
    <name evidence="11" type="ORF">BSU04_29990</name>
</gene>
<dbReference type="SUPFAM" id="SSF55347">
    <property type="entry name" value="Glyceraldehyde-3-phosphate dehydrogenase-like, C-terminal domain"/>
    <property type="match status" value="1"/>
</dbReference>
<feature type="binding site" evidence="7">
    <location>
        <position position="316"/>
    </location>
    <ligand>
        <name>substrate</name>
    </ligand>
</feature>
<accession>A0A226WUG2</accession>
<dbReference type="Pfam" id="PF02781">
    <property type="entry name" value="G6PD_C"/>
    <property type="match status" value="1"/>
</dbReference>
<name>A0A226WUG2_CABSO</name>
<dbReference type="PROSITE" id="PS00069">
    <property type="entry name" value="G6P_DEHYDROGENASE"/>
    <property type="match status" value="1"/>
</dbReference>
<dbReference type="OrthoDB" id="9802739at2"/>
<evidence type="ECO:0000256" key="3">
    <source>
        <dbReference type="ARBA" id="ARBA00022526"/>
    </source>
</evidence>
<keyword evidence="3 7" id="KW-0313">Glucose metabolism</keyword>
<reference evidence="12" key="1">
    <citation type="submission" date="2017-01" db="EMBL/GenBank/DDBJ databases">
        <title>Genome Analysis of Deinococcus marmoris KOPRI26562.</title>
        <authorList>
            <person name="Kim J.H."/>
            <person name="Oh H.-M."/>
        </authorList>
    </citation>
    <scope>NUCLEOTIDE SEQUENCE [LARGE SCALE GENOMIC DNA]</scope>
    <source>
        <strain evidence="12">PAMC 26633</strain>
    </source>
</reference>
<evidence type="ECO:0000256" key="7">
    <source>
        <dbReference type="HAMAP-Rule" id="MF_00966"/>
    </source>
</evidence>
<dbReference type="AlphaFoldDB" id="A0A226WUG2"/>
<evidence type="ECO:0000256" key="4">
    <source>
        <dbReference type="ARBA" id="ARBA00022857"/>
    </source>
</evidence>
<dbReference type="Gene3D" id="3.30.360.10">
    <property type="entry name" value="Dihydrodipicolinate Reductase, domain 2"/>
    <property type="match status" value="1"/>
</dbReference>
<dbReference type="GO" id="GO:0006006">
    <property type="term" value="P:glucose metabolic process"/>
    <property type="evidence" value="ECO:0007669"/>
    <property type="project" value="UniProtKB-KW"/>
</dbReference>
<dbReference type="EMBL" id="MTHB01000203">
    <property type="protein sequence ID" value="OXC74825.1"/>
    <property type="molecule type" value="Genomic_DNA"/>
</dbReference>
<dbReference type="PANTHER" id="PTHR23429:SF0">
    <property type="entry name" value="GLUCOSE-6-PHOSPHATE 1-DEHYDROGENASE"/>
    <property type="match status" value="1"/>
</dbReference>
<dbReference type="InterPro" id="IPR019796">
    <property type="entry name" value="G6P_DH_AS"/>
</dbReference>
<evidence type="ECO:0000256" key="8">
    <source>
        <dbReference type="SAM" id="MobiDB-lite"/>
    </source>
</evidence>
<organism evidence="11 12">
    <name type="scientific">Caballeronia sordidicola</name>
    <name type="common">Burkholderia sordidicola</name>
    <dbReference type="NCBI Taxonomy" id="196367"/>
    <lineage>
        <taxon>Bacteria</taxon>
        <taxon>Pseudomonadati</taxon>
        <taxon>Pseudomonadota</taxon>
        <taxon>Betaproteobacteria</taxon>
        <taxon>Burkholderiales</taxon>
        <taxon>Burkholderiaceae</taxon>
        <taxon>Caballeronia</taxon>
    </lineage>
</organism>
<keyword evidence="5 7" id="KW-0560">Oxidoreductase</keyword>
<evidence type="ECO:0000313" key="11">
    <source>
        <dbReference type="EMBL" id="OXC74825.1"/>
    </source>
</evidence>
<comment type="catalytic activity">
    <reaction evidence="7">
        <text>D-glucose 6-phosphate + NADP(+) = 6-phospho-D-glucono-1,5-lactone + NADPH + H(+)</text>
        <dbReference type="Rhea" id="RHEA:15841"/>
        <dbReference type="ChEBI" id="CHEBI:15378"/>
        <dbReference type="ChEBI" id="CHEBI:57783"/>
        <dbReference type="ChEBI" id="CHEBI:57955"/>
        <dbReference type="ChEBI" id="CHEBI:58349"/>
        <dbReference type="ChEBI" id="CHEBI:61548"/>
        <dbReference type="EC" id="1.1.1.49"/>
    </reaction>
</comment>
<dbReference type="GO" id="GO:0004345">
    <property type="term" value="F:glucose-6-phosphate dehydrogenase activity"/>
    <property type="evidence" value="ECO:0007669"/>
    <property type="project" value="UniProtKB-UniRule"/>
</dbReference>
<dbReference type="GO" id="GO:0005829">
    <property type="term" value="C:cytosol"/>
    <property type="evidence" value="ECO:0007669"/>
    <property type="project" value="TreeGrafter"/>
</dbReference>
<sequence length="466" mass="51313">MSEPRSDAFVFFGATGDLAYKQIFPALQAMIRHGHLDMPIIGVGRSSWDNDRFIARARDSIEKHATLDRGAFEKLASRLQYVIGDCRDEQTYQHLREALGNAEQPLYYLALPPEIFGVVVDGLSKSGSAKNARVMVEKPFGSDLASAQALNESLMKSFSPSAVFRVDHYLGKEPVQNLLYFRFANALVEPVWNRHYVASVQVTMAESFGVQGRGGMYEGVGAIRDVVQNHLLQVVSLLATDAPADGHPDAMRDAKLRVFEAMQPISVDETVRGQFSGYRDEPGVAPDSQVETFVALRLHIENERWAGVPFYIRAGKQLPVTGTEIMVKLKSPSHAVFDTAAPGQSNYFRFRISPEVLISVGARVKVPGEVMAGETVELVAHRHPGDEMAPYERLFGDAILGDASLFARYDSIEAAWRTVAPILGNTVPIRYYESSSWGPEESEQLISRDGGWHAPVAKDANEGNAG</sequence>
<dbReference type="GO" id="GO:0009051">
    <property type="term" value="P:pentose-phosphate shunt, oxidative branch"/>
    <property type="evidence" value="ECO:0007669"/>
    <property type="project" value="TreeGrafter"/>
</dbReference>
<protein>
    <recommendedName>
        <fullName evidence="7">Glucose-6-phosphate 1-dehydrogenase</fullName>
        <shortName evidence="7">G6PD</shortName>
        <ecNumber evidence="7">1.1.1.49</ecNumber>
    </recommendedName>
</protein>
<keyword evidence="6 7" id="KW-0119">Carbohydrate metabolism</keyword>
<feature type="domain" description="Glucose-6-phosphate dehydrogenase NAD-binding" evidence="9">
    <location>
        <begin position="10"/>
        <end position="177"/>
    </location>
</feature>
<comment type="function">
    <text evidence="7">Catalyzes the oxidation of glucose 6-phosphate to 6-phosphogluconolactone.</text>
</comment>
<feature type="binding site" evidence="7">
    <location>
        <position position="138"/>
    </location>
    <ligand>
        <name>NADP(+)</name>
        <dbReference type="ChEBI" id="CHEBI:58349"/>
    </ligand>
</feature>
<feature type="binding site" evidence="7">
    <location>
        <position position="168"/>
    </location>
    <ligand>
        <name>substrate</name>
    </ligand>
</feature>
<evidence type="ECO:0000256" key="5">
    <source>
        <dbReference type="ARBA" id="ARBA00023002"/>
    </source>
</evidence>
<dbReference type="InterPro" id="IPR036291">
    <property type="entry name" value="NAD(P)-bd_dom_sf"/>
</dbReference>
<evidence type="ECO:0000256" key="6">
    <source>
        <dbReference type="ARBA" id="ARBA00023277"/>
    </source>
</evidence>
<feature type="binding site" evidence="7">
    <location>
        <position position="172"/>
    </location>
    <ligand>
        <name>substrate</name>
    </ligand>
</feature>
<evidence type="ECO:0000313" key="12">
    <source>
        <dbReference type="Proteomes" id="UP000214720"/>
    </source>
</evidence>
<dbReference type="Gene3D" id="3.40.50.720">
    <property type="entry name" value="NAD(P)-binding Rossmann-like Domain"/>
    <property type="match status" value="1"/>
</dbReference>
<dbReference type="UniPathway" id="UPA00115">
    <property type="reaction ID" value="UER00408"/>
</dbReference>
<feature type="active site" description="Proton acceptor" evidence="7">
    <location>
        <position position="230"/>
    </location>
</feature>
<proteinExistence type="inferred from homology"/>
<dbReference type="RefSeq" id="WP_089163723.1">
    <property type="nucleotide sequence ID" value="NZ_MTHB01000203.1"/>
</dbReference>
<dbReference type="InterPro" id="IPR022675">
    <property type="entry name" value="G6P_DH_C"/>
</dbReference>
<dbReference type="HAMAP" id="MF_00966">
    <property type="entry name" value="G6PD"/>
    <property type="match status" value="1"/>
</dbReference>
<evidence type="ECO:0000256" key="2">
    <source>
        <dbReference type="ARBA" id="ARBA00009975"/>
    </source>
</evidence>
<feature type="domain" description="Glucose-6-phosphate dehydrogenase C-terminal" evidence="10">
    <location>
        <begin position="180"/>
        <end position="450"/>
    </location>
</feature>
<feature type="binding site" evidence="7">
    <location>
        <position position="45"/>
    </location>
    <ligand>
        <name>NADP(+)</name>
        <dbReference type="ChEBI" id="CHEBI:58349"/>
    </ligand>
</feature>
<comment type="pathway">
    <text evidence="1 7">Carbohydrate degradation; pentose phosphate pathway; D-ribulose 5-phosphate from D-glucose 6-phosphate (oxidative stage): step 1/3.</text>
</comment>
<dbReference type="GO" id="GO:0050661">
    <property type="term" value="F:NADP binding"/>
    <property type="evidence" value="ECO:0007669"/>
    <property type="project" value="UniProtKB-UniRule"/>
</dbReference>
<comment type="similarity">
    <text evidence="2 7">Belongs to the glucose-6-phosphate dehydrogenase family.</text>
</comment>
<dbReference type="InterPro" id="IPR001282">
    <property type="entry name" value="G6P_DH"/>
</dbReference>